<dbReference type="GO" id="GO:0004768">
    <property type="term" value="F:stearoyl-CoA 9-desaturase activity"/>
    <property type="evidence" value="ECO:0007669"/>
    <property type="project" value="TreeGrafter"/>
</dbReference>
<sequence>MIWHCTFLINSMAHYLGHQEYTIEVTARGNLLLAMLTQGEGNHNFHHAFPSDYRNGFESTDWDPTKWIITFLYKFTSLIPSVHTTPEKQVERARSRVIGSDNRHVERDLAQVDLSQVPALYEGKPVIVIHGFLYDVGDFVSRHPGGAALMERGYGGKDLSGLFEKLNRHSLQARDLMMDMEIGQIIS</sequence>
<dbReference type="GO" id="GO:0005789">
    <property type="term" value="C:endoplasmic reticulum membrane"/>
    <property type="evidence" value="ECO:0007669"/>
    <property type="project" value="TreeGrafter"/>
</dbReference>
<accession>A0A292PRR7</accession>
<keyword evidence="9" id="KW-0560">Oxidoreductase</keyword>
<dbReference type="Gene3D" id="3.10.120.10">
    <property type="entry name" value="Cytochrome b5-like heme/steroid binding domain"/>
    <property type="match status" value="1"/>
</dbReference>
<dbReference type="InterPro" id="IPR018506">
    <property type="entry name" value="Cyt_B5_heme-BS"/>
</dbReference>
<keyword evidence="4 14" id="KW-0349">Heme</keyword>
<comment type="similarity">
    <text evidence="14">Belongs to the cytochrome b5 family.</text>
</comment>
<keyword evidence="3" id="KW-0444">Lipid biosynthesis</keyword>
<keyword evidence="17" id="KW-1185">Reference proteome</keyword>
<dbReference type="PROSITE" id="PS00476">
    <property type="entry name" value="FATTY_ACID_DESATUR_1"/>
    <property type="match status" value="1"/>
</dbReference>
<dbReference type="PANTHER" id="PTHR11351:SF31">
    <property type="entry name" value="DESATURASE 1, ISOFORM A-RELATED"/>
    <property type="match status" value="1"/>
</dbReference>
<organism evidence="16 17">
    <name type="scientific">Tuber aestivum</name>
    <name type="common">summer truffle</name>
    <dbReference type="NCBI Taxonomy" id="59557"/>
    <lineage>
        <taxon>Eukaryota</taxon>
        <taxon>Fungi</taxon>
        <taxon>Dikarya</taxon>
        <taxon>Ascomycota</taxon>
        <taxon>Pezizomycotina</taxon>
        <taxon>Pezizomycetes</taxon>
        <taxon>Pezizales</taxon>
        <taxon>Tuberaceae</taxon>
        <taxon>Tuber</taxon>
    </lineage>
</organism>
<evidence type="ECO:0000313" key="17">
    <source>
        <dbReference type="Proteomes" id="UP001412239"/>
    </source>
</evidence>
<gene>
    <name evidence="16" type="ORF">GSTUAT00006742001</name>
</gene>
<dbReference type="PROSITE" id="PS00191">
    <property type="entry name" value="CYTOCHROME_B5_1"/>
    <property type="match status" value="1"/>
</dbReference>
<evidence type="ECO:0000256" key="11">
    <source>
        <dbReference type="ARBA" id="ARBA00023098"/>
    </source>
</evidence>
<evidence type="ECO:0000256" key="13">
    <source>
        <dbReference type="ARBA" id="ARBA00023160"/>
    </source>
</evidence>
<evidence type="ECO:0000256" key="8">
    <source>
        <dbReference type="ARBA" id="ARBA00022989"/>
    </source>
</evidence>
<keyword evidence="10 14" id="KW-0408">Iron</keyword>
<evidence type="ECO:0000256" key="3">
    <source>
        <dbReference type="ARBA" id="ARBA00022516"/>
    </source>
</evidence>
<keyword evidence="8" id="KW-1133">Transmembrane helix</keyword>
<evidence type="ECO:0000259" key="15">
    <source>
        <dbReference type="PROSITE" id="PS50255"/>
    </source>
</evidence>
<dbReference type="SMART" id="SM01117">
    <property type="entry name" value="Cyt-b5"/>
    <property type="match status" value="1"/>
</dbReference>
<protein>
    <recommendedName>
        <fullName evidence="15">Cytochrome b5 heme-binding domain-containing protein</fullName>
    </recommendedName>
</protein>
<keyword evidence="13" id="KW-0275">Fatty acid biosynthesis</keyword>
<dbReference type="AlphaFoldDB" id="A0A292PRR7"/>
<dbReference type="EMBL" id="LN891095">
    <property type="protein sequence ID" value="CUS09180.1"/>
    <property type="molecule type" value="Genomic_DNA"/>
</dbReference>
<keyword evidence="7" id="KW-0276">Fatty acid metabolism</keyword>
<evidence type="ECO:0000256" key="7">
    <source>
        <dbReference type="ARBA" id="ARBA00022832"/>
    </source>
</evidence>
<comment type="similarity">
    <text evidence="2">Belongs to the fatty acid desaturase type 1 family.</text>
</comment>
<evidence type="ECO:0000256" key="2">
    <source>
        <dbReference type="ARBA" id="ARBA00009295"/>
    </source>
</evidence>
<evidence type="ECO:0000256" key="10">
    <source>
        <dbReference type="ARBA" id="ARBA00023004"/>
    </source>
</evidence>
<feature type="domain" description="Cytochrome b5 heme-binding" evidence="15">
    <location>
        <begin position="127"/>
        <end position="186"/>
    </location>
</feature>
<dbReference type="Pfam" id="PF00173">
    <property type="entry name" value="Cyt-b5"/>
    <property type="match status" value="1"/>
</dbReference>
<dbReference type="Proteomes" id="UP001412239">
    <property type="component" value="Unassembled WGS sequence"/>
</dbReference>
<dbReference type="GO" id="GO:0020037">
    <property type="term" value="F:heme binding"/>
    <property type="evidence" value="ECO:0007669"/>
    <property type="project" value="UniProtKB-UniRule"/>
</dbReference>
<evidence type="ECO:0000256" key="1">
    <source>
        <dbReference type="ARBA" id="ARBA00004141"/>
    </source>
</evidence>
<dbReference type="GO" id="GO:0006636">
    <property type="term" value="P:unsaturated fatty acid biosynthetic process"/>
    <property type="evidence" value="ECO:0007669"/>
    <property type="project" value="TreeGrafter"/>
</dbReference>
<dbReference type="GO" id="GO:0005506">
    <property type="term" value="F:iron ion binding"/>
    <property type="evidence" value="ECO:0007669"/>
    <property type="project" value="TreeGrafter"/>
</dbReference>
<keyword evidence="12" id="KW-0472">Membrane</keyword>
<dbReference type="InterPro" id="IPR001199">
    <property type="entry name" value="Cyt_B5-like_heme/steroid-bd"/>
</dbReference>
<comment type="subcellular location">
    <subcellularLocation>
        <location evidence="1">Membrane</location>
        <topology evidence="1">Multi-pass membrane protein</topology>
    </subcellularLocation>
</comment>
<keyword evidence="5" id="KW-0812">Transmembrane</keyword>
<evidence type="ECO:0000256" key="14">
    <source>
        <dbReference type="RuleBase" id="RU362121"/>
    </source>
</evidence>
<keyword evidence="11" id="KW-0443">Lipid metabolism</keyword>
<evidence type="ECO:0000256" key="9">
    <source>
        <dbReference type="ARBA" id="ARBA00023002"/>
    </source>
</evidence>
<dbReference type="PANTHER" id="PTHR11351">
    <property type="entry name" value="ACYL-COA DESATURASE"/>
    <property type="match status" value="1"/>
</dbReference>
<dbReference type="PROSITE" id="PS50255">
    <property type="entry name" value="CYTOCHROME_B5_2"/>
    <property type="match status" value="1"/>
</dbReference>
<reference evidence="16" key="1">
    <citation type="submission" date="2015-10" db="EMBL/GenBank/DDBJ databases">
        <authorList>
            <person name="Regsiter A."/>
            <person name="william w."/>
        </authorList>
    </citation>
    <scope>NUCLEOTIDE SEQUENCE</scope>
    <source>
        <strain evidence="16">Montdore</strain>
    </source>
</reference>
<evidence type="ECO:0000256" key="6">
    <source>
        <dbReference type="ARBA" id="ARBA00022723"/>
    </source>
</evidence>
<evidence type="ECO:0000256" key="12">
    <source>
        <dbReference type="ARBA" id="ARBA00023136"/>
    </source>
</evidence>
<dbReference type="InterPro" id="IPR015876">
    <property type="entry name" value="Acyl-CoA_DS"/>
</dbReference>
<proteinExistence type="inferred from homology"/>
<name>A0A292PRR7_9PEZI</name>
<dbReference type="InterPro" id="IPR036400">
    <property type="entry name" value="Cyt_B5-like_heme/steroid_sf"/>
</dbReference>
<evidence type="ECO:0000256" key="4">
    <source>
        <dbReference type="ARBA" id="ARBA00022617"/>
    </source>
</evidence>
<evidence type="ECO:0000313" key="16">
    <source>
        <dbReference type="EMBL" id="CUS09180.1"/>
    </source>
</evidence>
<keyword evidence="6 14" id="KW-0479">Metal-binding</keyword>
<evidence type="ECO:0000256" key="5">
    <source>
        <dbReference type="ARBA" id="ARBA00022692"/>
    </source>
</evidence>
<dbReference type="SUPFAM" id="SSF55856">
    <property type="entry name" value="Cytochrome b5-like heme/steroid binding domain"/>
    <property type="match status" value="1"/>
</dbReference>
<dbReference type="InterPro" id="IPR001522">
    <property type="entry name" value="FADS-1_CS"/>
</dbReference>